<evidence type="ECO:0000256" key="5">
    <source>
        <dbReference type="ARBA" id="ARBA00022801"/>
    </source>
</evidence>
<dbReference type="EC" id="3.1.-.-" evidence="7"/>
<sequence>MIEIELSQEEPWPERDWTALATRAVRAAVAQTPHGPLATTPALVEVSVRLTSDEEVHHLNRQYRGKDKPTNVLSFPMVQPDLLETISANSDDGEVLLGDIVLAHGVCMREAAERGVSAEDYASHLVVHGTLHLLGYDHLTDADGDAMEEIERTALATLGIADPYSVRED</sequence>
<keyword evidence="5 7" id="KW-0378">Hydrolase</keyword>
<comment type="similarity">
    <text evidence="1 7">Belongs to the endoribonuclease YbeY family.</text>
</comment>
<keyword evidence="2 7" id="KW-0540">Nuclease</keyword>
<evidence type="ECO:0000313" key="9">
    <source>
        <dbReference type="Proteomes" id="UP000199586"/>
    </source>
</evidence>
<evidence type="ECO:0000256" key="3">
    <source>
        <dbReference type="ARBA" id="ARBA00022723"/>
    </source>
</evidence>
<feature type="binding site" evidence="7">
    <location>
        <position position="128"/>
    </location>
    <ligand>
        <name>Zn(2+)</name>
        <dbReference type="ChEBI" id="CHEBI:29105"/>
        <note>catalytic</note>
    </ligand>
</feature>
<organism evidence="8 9">
    <name type="scientific">Sphingomonas rubra</name>
    <dbReference type="NCBI Taxonomy" id="634430"/>
    <lineage>
        <taxon>Bacteria</taxon>
        <taxon>Pseudomonadati</taxon>
        <taxon>Pseudomonadota</taxon>
        <taxon>Alphaproteobacteria</taxon>
        <taxon>Sphingomonadales</taxon>
        <taxon>Sphingomonadaceae</taxon>
        <taxon>Sphingomonas</taxon>
    </lineage>
</organism>
<dbReference type="GO" id="GO:0008270">
    <property type="term" value="F:zinc ion binding"/>
    <property type="evidence" value="ECO:0007669"/>
    <property type="project" value="UniProtKB-UniRule"/>
</dbReference>
<dbReference type="Pfam" id="PF02130">
    <property type="entry name" value="YbeY"/>
    <property type="match status" value="1"/>
</dbReference>
<reference evidence="8 9" key="1">
    <citation type="submission" date="2016-10" db="EMBL/GenBank/DDBJ databases">
        <authorList>
            <person name="de Groot N.N."/>
        </authorList>
    </citation>
    <scope>NUCLEOTIDE SEQUENCE [LARGE SCALE GENOMIC DNA]</scope>
    <source>
        <strain evidence="8 9">CGMCC 1.9113</strain>
    </source>
</reference>
<evidence type="ECO:0000256" key="2">
    <source>
        <dbReference type="ARBA" id="ARBA00022722"/>
    </source>
</evidence>
<dbReference type="InterPro" id="IPR023091">
    <property type="entry name" value="MetalPrtase_cat_dom_sf_prd"/>
</dbReference>
<evidence type="ECO:0000256" key="7">
    <source>
        <dbReference type="HAMAP-Rule" id="MF_00009"/>
    </source>
</evidence>
<dbReference type="PANTHER" id="PTHR46986">
    <property type="entry name" value="ENDORIBONUCLEASE YBEY, CHLOROPLASTIC"/>
    <property type="match status" value="1"/>
</dbReference>
<proteinExistence type="inferred from homology"/>
<dbReference type="PROSITE" id="PS01306">
    <property type="entry name" value="UPF0054"/>
    <property type="match status" value="1"/>
</dbReference>
<comment type="subcellular location">
    <subcellularLocation>
        <location evidence="7">Cytoplasm</location>
    </subcellularLocation>
</comment>
<dbReference type="AlphaFoldDB" id="A0A1I5SP49"/>
<dbReference type="STRING" id="634430.SAMN04488241_10626"/>
<gene>
    <name evidence="7" type="primary">ybeY</name>
    <name evidence="8" type="ORF">SAMN04488241_10626</name>
</gene>
<dbReference type="PANTHER" id="PTHR46986:SF1">
    <property type="entry name" value="ENDORIBONUCLEASE YBEY, CHLOROPLASTIC"/>
    <property type="match status" value="1"/>
</dbReference>
<comment type="cofactor">
    <cofactor evidence="7">
        <name>Zn(2+)</name>
        <dbReference type="ChEBI" id="CHEBI:29105"/>
    </cofactor>
    <text evidence="7">Binds 1 zinc ion.</text>
</comment>
<dbReference type="InterPro" id="IPR020549">
    <property type="entry name" value="YbeY_CS"/>
</dbReference>
<evidence type="ECO:0000313" key="8">
    <source>
        <dbReference type="EMBL" id="SFP72458.1"/>
    </source>
</evidence>
<dbReference type="OrthoDB" id="9807740at2"/>
<name>A0A1I5SP49_9SPHN</name>
<dbReference type="HAMAP" id="MF_00009">
    <property type="entry name" value="Endoribonucl_YbeY"/>
    <property type="match status" value="1"/>
</dbReference>
<keyword evidence="6 7" id="KW-0862">Zinc</keyword>
<dbReference type="SUPFAM" id="SSF55486">
    <property type="entry name" value="Metalloproteases ('zincins'), catalytic domain"/>
    <property type="match status" value="1"/>
</dbReference>
<feature type="binding site" evidence="7">
    <location>
        <position position="132"/>
    </location>
    <ligand>
        <name>Zn(2+)</name>
        <dbReference type="ChEBI" id="CHEBI:29105"/>
        <note>catalytic</note>
    </ligand>
</feature>
<dbReference type="RefSeq" id="WP_093333235.1">
    <property type="nucleotide sequence ID" value="NZ_FOXP01000006.1"/>
</dbReference>
<keyword evidence="4 7" id="KW-0255">Endonuclease</keyword>
<keyword evidence="7" id="KW-0963">Cytoplasm</keyword>
<keyword evidence="7" id="KW-0690">Ribosome biogenesis</keyword>
<dbReference type="Gene3D" id="3.40.390.30">
    <property type="entry name" value="Metalloproteases ('zincins'), catalytic domain"/>
    <property type="match status" value="1"/>
</dbReference>
<dbReference type="Proteomes" id="UP000199586">
    <property type="component" value="Unassembled WGS sequence"/>
</dbReference>
<dbReference type="NCBIfam" id="TIGR00043">
    <property type="entry name" value="rRNA maturation RNase YbeY"/>
    <property type="match status" value="1"/>
</dbReference>
<protein>
    <recommendedName>
        <fullName evidence="7">Endoribonuclease YbeY</fullName>
        <ecNumber evidence="7">3.1.-.-</ecNumber>
    </recommendedName>
</protein>
<dbReference type="GO" id="GO:0005737">
    <property type="term" value="C:cytoplasm"/>
    <property type="evidence" value="ECO:0007669"/>
    <property type="project" value="UniProtKB-SubCell"/>
</dbReference>
<dbReference type="GO" id="GO:0004521">
    <property type="term" value="F:RNA endonuclease activity"/>
    <property type="evidence" value="ECO:0007669"/>
    <property type="project" value="UniProtKB-UniRule"/>
</dbReference>
<accession>A0A1I5SP49</accession>
<keyword evidence="9" id="KW-1185">Reference proteome</keyword>
<keyword evidence="3 7" id="KW-0479">Metal-binding</keyword>
<evidence type="ECO:0000256" key="4">
    <source>
        <dbReference type="ARBA" id="ARBA00022759"/>
    </source>
</evidence>
<feature type="binding site" evidence="7">
    <location>
        <position position="138"/>
    </location>
    <ligand>
        <name>Zn(2+)</name>
        <dbReference type="ChEBI" id="CHEBI:29105"/>
        <note>catalytic</note>
    </ligand>
</feature>
<dbReference type="GO" id="GO:0004222">
    <property type="term" value="F:metalloendopeptidase activity"/>
    <property type="evidence" value="ECO:0007669"/>
    <property type="project" value="InterPro"/>
</dbReference>
<dbReference type="InterPro" id="IPR002036">
    <property type="entry name" value="YbeY"/>
</dbReference>
<keyword evidence="7" id="KW-0698">rRNA processing</keyword>
<evidence type="ECO:0000256" key="6">
    <source>
        <dbReference type="ARBA" id="ARBA00022833"/>
    </source>
</evidence>
<evidence type="ECO:0000256" key="1">
    <source>
        <dbReference type="ARBA" id="ARBA00010875"/>
    </source>
</evidence>
<dbReference type="GO" id="GO:0006364">
    <property type="term" value="P:rRNA processing"/>
    <property type="evidence" value="ECO:0007669"/>
    <property type="project" value="UniProtKB-UniRule"/>
</dbReference>
<comment type="function">
    <text evidence="7">Single strand-specific metallo-endoribonuclease involved in late-stage 70S ribosome quality control and in maturation of the 3' terminus of the 16S rRNA.</text>
</comment>
<dbReference type="EMBL" id="FOXP01000006">
    <property type="protein sequence ID" value="SFP72458.1"/>
    <property type="molecule type" value="Genomic_DNA"/>
</dbReference>